<protein>
    <submittedName>
        <fullName evidence="2">Uncharacterized protein</fullName>
    </submittedName>
</protein>
<reference evidence="2" key="5">
    <citation type="journal article" date="2021" name="G3 (Bethesda)">
        <title>Aegilops tauschii genome assembly Aet v5.0 features greater sequence contiguity and improved annotation.</title>
        <authorList>
            <person name="Wang L."/>
            <person name="Zhu T."/>
            <person name="Rodriguez J.C."/>
            <person name="Deal K.R."/>
            <person name="Dubcovsky J."/>
            <person name="McGuire P.E."/>
            <person name="Lux T."/>
            <person name="Spannagl M."/>
            <person name="Mayer K.F.X."/>
            <person name="Baldrich P."/>
            <person name="Meyers B.C."/>
            <person name="Huo N."/>
            <person name="Gu Y.Q."/>
            <person name="Zhou H."/>
            <person name="Devos K.M."/>
            <person name="Bennetzen J.L."/>
            <person name="Unver T."/>
            <person name="Budak H."/>
            <person name="Gulick P.J."/>
            <person name="Galiba G."/>
            <person name="Kalapos B."/>
            <person name="Nelson D.R."/>
            <person name="Li P."/>
            <person name="You F.M."/>
            <person name="Luo M.C."/>
            <person name="Dvorak J."/>
        </authorList>
    </citation>
    <scope>NUCLEOTIDE SEQUENCE [LARGE SCALE GENOMIC DNA]</scope>
    <source>
        <strain evidence="2">cv. AL8/78</strain>
    </source>
</reference>
<dbReference type="Proteomes" id="UP000015105">
    <property type="component" value="Chromosome 4D"/>
</dbReference>
<name>A0A453IHM3_AEGTS</name>
<reference evidence="2" key="3">
    <citation type="journal article" date="2017" name="Nature">
        <title>Genome sequence of the progenitor of the wheat D genome Aegilops tauschii.</title>
        <authorList>
            <person name="Luo M.C."/>
            <person name="Gu Y.Q."/>
            <person name="Puiu D."/>
            <person name="Wang H."/>
            <person name="Twardziok S.O."/>
            <person name="Deal K.R."/>
            <person name="Huo N."/>
            <person name="Zhu T."/>
            <person name="Wang L."/>
            <person name="Wang Y."/>
            <person name="McGuire P.E."/>
            <person name="Liu S."/>
            <person name="Long H."/>
            <person name="Ramasamy R.K."/>
            <person name="Rodriguez J.C."/>
            <person name="Van S.L."/>
            <person name="Yuan L."/>
            <person name="Wang Z."/>
            <person name="Xia Z."/>
            <person name="Xiao L."/>
            <person name="Anderson O.D."/>
            <person name="Ouyang S."/>
            <person name="Liang Y."/>
            <person name="Zimin A.V."/>
            <person name="Pertea G."/>
            <person name="Qi P."/>
            <person name="Bennetzen J.L."/>
            <person name="Dai X."/>
            <person name="Dawson M.W."/>
            <person name="Muller H.G."/>
            <person name="Kugler K."/>
            <person name="Rivarola-Duarte L."/>
            <person name="Spannagl M."/>
            <person name="Mayer K.F.X."/>
            <person name="Lu F.H."/>
            <person name="Bevan M.W."/>
            <person name="Leroy P."/>
            <person name="Li P."/>
            <person name="You F.M."/>
            <person name="Sun Q."/>
            <person name="Liu Z."/>
            <person name="Lyons E."/>
            <person name="Wicker T."/>
            <person name="Salzberg S.L."/>
            <person name="Devos K.M."/>
            <person name="Dvorak J."/>
        </authorList>
    </citation>
    <scope>NUCLEOTIDE SEQUENCE [LARGE SCALE GENOMIC DNA]</scope>
    <source>
        <strain evidence="2">cv. AL8/78</strain>
    </source>
</reference>
<evidence type="ECO:0000256" key="1">
    <source>
        <dbReference type="SAM" id="MobiDB-lite"/>
    </source>
</evidence>
<reference evidence="3" key="2">
    <citation type="journal article" date="2017" name="Nat. Plants">
        <title>The Aegilops tauschii genome reveals multiple impacts of transposons.</title>
        <authorList>
            <person name="Zhao G."/>
            <person name="Zou C."/>
            <person name="Li K."/>
            <person name="Wang K."/>
            <person name="Li T."/>
            <person name="Gao L."/>
            <person name="Zhang X."/>
            <person name="Wang H."/>
            <person name="Yang Z."/>
            <person name="Liu X."/>
            <person name="Jiang W."/>
            <person name="Mao L."/>
            <person name="Kong X."/>
            <person name="Jiao Y."/>
            <person name="Jia J."/>
        </authorList>
    </citation>
    <scope>NUCLEOTIDE SEQUENCE [LARGE SCALE GENOMIC DNA]</scope>
    <source>
        <strain evidence="3">cv. AL8/78</strain>
    </source>
</reference>
<accession>A0A453IHM3</accession>
<evidence type="ECO:0000313" key="3">
    <source>
        <dbReference type="Proteomes" id="UP000015105"/>
    </source>
</evidence>
<feature type="region of interest" description="Disordered" evidence="1">
    <location>
        <begin position="1"/>
        <end position="20"/>
    </location>
</feature>
<dbReference type="Gramene" id="AET4Gv20560500.5">
    <property type="protein sequence ID" value="AET4Gv20560500.5"/>
    <property type="gene ID" value="AET4Gv20560500"/>
</dbReference>
<reference evidence="3" key="1">
    <citation type="journal article" date="2014" name="Science">
        <title>Ancient hybridizations among the ancestral genomes of bread wheat.</title>
        <authorList>
            <consortium name="International Wheat Genome Sequencing Consortium,"/>
            <person name="Marcussen T."/>
            <person name="Sandve S.R."/>
            <person name="Heier L."/>
            <person name="Spannagl M."/>
            <person name="Pfeifer M."/>
            <person name="Jakobsen K.S."/>
            <person name="Wulff B.B."/>
            <person name="Steuernagel B."/>
            <person name="Mayer K.F."/>
            <person name="Olsen O.A."/>
        </authorList>
    </citation>
    <scope>NUCLEOTIDE SEQUENCE [LARGE SCALE GENOMIC DNA]</scope>
    <source>
        <strain evidence="3">cv. AL8/78</strain>
    </source>
</reference>
<evidence type="ECO:0000313" key="2">
    <source>
        <dbReference type="EnsemblPlants" id="AET4Gv20560500.5"/>
    </source>
</evidence>
<sequence length="102" mass="11418">GGPGFPSPLSARALSPRGLDGGGAGRLQDSFFFGWRLAWRCRSQPFLHCTMDTHAYTSSALEEEQEASRKLRLHFSEIEAVQKQNQTVCYPSVPPLFFPYLL</sequence>
<dbReference type="EnsemblPlants" id="AET4Gv20560500.5">
    <property type="protein sequence ID" value="AET4Gv20560500.5"/>
    <property type="gene ID" value="AET4Gv20560500"/>
</dbReference>
<organism evidence="2 3">
    <name type="scientific">Aegilops tauschii subsp. strangulata</name>
    <name type="common">Goatgrass</name>
    <dbReference type="NCBI Taxonomy" id="200361"/>
    <lineage>
        <taxon>Eukaryota</taxon>
        <taxon>Viridiplantae</taxon>
        <taxon>Streptophyta</taxon>
        <taxon>Embryophyta</taxon>
        <taxon>Tracheophyta</taxon>
        <taxon>Spermatophyta</taxon>
        <taxon>Magnoliopsida</taxon>
        <taxon>Liliopsida</taxon>
        <taxon>Poales</taxon>
        <taxon>Poaceae</taxon>
        <taxon>BOP clade</taxon>
        <taxon>Pooideae</taxon>
        <taxon>Triticodae</taxon>
        <taxon>Triticeae</taxon>
        <taxon>Triticinae</taxon>
        <taxon>Aegilops</taxon>
    </lineage>
</organism>
<proteinExistence type="predicted"/>
<keyword evidence="3" id="KW-1185">Reference proteome</keyword>
<reference evidence="2" key="4">
    <citation type="submission" date="2019-03" db="UniProtKB">
        <authorList>
            <consortium name="EnsemblPlants"/>
        </authorList>
    </citation>
    <scope>IDENTIFICATION</scope>
</reference>
<dbReference type="AlphaFoldDB" id="A0A453IHM3"/>